<accession>A0ABR8J3U7</accession>
<reference evidence="2 3" key="1">
    <citation type="journal article" date="2020" name="ISME J.">
        <title>Comparative genomics reveals insights into cyanobacterial evolution and habitat adaptation.</title>
        <authorList>
            <person name="Chen M.Y."/>
            <person name="Teng W.K."/>
            <person name="Zhao L."/>
            <person name="Hu C.X."/>
            <person name="Zhou Y.K."/>
            <person name="Han B.P."/>
            <person name="Song L.R."/>
            <person name="Shu W.S."/>
        </authorList>
    </citation>
    <scope>NUCLEOTIDE SEQUENCE [LARGE SCALE GENOMIC DNA]</scope>
    <source>
        <strain evidence="2 3">FACHB-362</strain>
    </source>
</reference>
<keyword evidence="3" id="KW-1185">Reference proteome</keyword>
<feature type="transmembrane region" description="Helical" evidence="1">
    <location>
        <begin position="417"/>
        <end position="443"/>
    </location>
</feature>
<dbReference type="EMBL" id="JACJTQ010000021">
    <property type="protein sequence ID" value="MBD2693036.1"/>
    <property type="molecule type" value="Genomic_DNA"/>
</dbReference>
<keyword evidence="1" id="KW-1133">Transmembrane helix</keyword>
<comment type="caution">
    <text evidence="2">The sequence shown here is derived from an EMBL/GenBank/DDBJ whole genome shotgun (WGS) entry which is preliminary data.</text>
</comment>
<evidence type="ECO:0000256" key="1">
    <source>
        <dbReference type="SAM" id="Phobius"/>
    </source>
</evidence>
<dbReference type="Proteomes" id="UP000660381">
    <property type="component" value="Unassembled WGS sequence"/>
</dbReference>
<organism evidence="2 3">
    <name type="scientific">Anabaena catenula FACHB-362</name>
    <dbReference type="NCBI Taxonomy" id="2692877"/>
    <lineage>
        <taxon>Bacteria</taxon>
        <taxon>Bacillati</taxon>
        <taxon>Cyanobacteriota</taxon>
        <taxon>Cyanophyceae</taxon>
        <taxon>Nostocales</taxon>
        <taxon>Nostocaceae</taxon>
        <taxon>Anabaena</taxon>
    </lineage>
</organism>
<protein>
    <submittedName>
        <fullName evidence="2">Uncharacterized protein</fullName>
    </submittedName>
</protein>
<sequence>MMGWLFGAVAKKFDSATKEVVKESSHNINRRMFLNLIASGVMVYLIKDFIYPEIASANNDIINEKYHVFIPYEIAKRGGIQKVALRSGNICQVKIPARIIENYEISVPKVGLQGNDITLILHTLYDSQIRIADKIYQEIDQADFIRKDATKEKAKQTYELLEDGEYIEDIASLDLLQYLVASSKLDEQIRQRYDIAYQNCQLNIIENAIESALSKSELSEDQKKRIRGTYQYVRASEPVPDFSYLKELEAIIAGSDIPIGVKRAYSLASAKSRAFTVDIIIVRLIKETQNLSLPEKQNYLLTYQEIRDGKKISHQEDLPLLNKFILDSNISYSSKVVYLLAQNVFLDKDAKSAKEDFGTVENVGRFVTKAGSSIVPIGSGVLNVLGAETATGVVLSGAPMTATLAYLGGGSVAAGGLGMLGGLAVVTGGAALIGAAGILSVALVSQMDGEDYKNLGIATVTGTLAGAGAVLIAWTAASALEVAGTLSGAAAITTLISALGGISVITGGASLIAFGAGFVVWSFLKGQKRRDANILHQLESRLYTLTEMPISPKLKEFIEFLNQKLNNEYKMEGFEIAPNITLDKLSNTISSYAASVMESDEKILALKNTSFWNDAKEGIVLTNKKVIWKSGWSAPDFTTFYTISEYLKLPELSKESEYLVFPELSKDEEQTNLLRLMQEIGEKYSSI</sequence>
<gene>
    <name evidence="2" type="ORF">H6G68_14960</name>
</gene>
<feature type="transmembrane region" description="Helical" evidence="1">
    <location>
        <begin position="489"/>
        <end position="521"/>
    </location>
</feature>
<evidence type="ECO:0000313" key="2">
    <source>
        <dbReference type="EMBL" id="MBD2693036.1"/>
    </source>
</evidence>
<proteinExistence type="predicted"/>
<evidence type="ECO:0000313" key="3">
    <source>
        <dbReference type="Proteomes" id="UP000660381"/>
    </source>
</evidence>
<name>A0ABR8J3U7_9NOST</name>
<keyword evidence="1" id="KW-0472">Membrane</keyword>
<keyword evidence="1" id="KW-0812">Transmembrane</keyword>
<feature type="transmembrane region" description="Helical" evidence="1">
    <location>
        <begin position="455"/>
        <end position="477"/>
    </location>
</feature>